<gene>
    <name evidence="1" type="primary">77</name>
    <name evidence="1" type="ORF">PBI_PAEDORE_77</name>
</gene>
<name>A0A2P1JTT8_9CAUD</name>
<dbReference type="Proteomes" id="UP000240673">
    <property type="component" value="Segment"/>
</dbReference>
<dbReference type="KEGG" id="vg:64471880"/>
<dbReference type="RefSeq" id="YP_010055943.1">
    <property type="nucleotide sequence ID" value="NC_054671.1"/>
</dbReference>
<reference evidence="1 2" key="1">
    <citation type="submission" date="2018-02" db="EMBL/GenBank/DDBJ databases">
        <authorList>
            <person name="Zack K.M."/>
            <person name="Dedrick R.M."/>
            <person name="Ward M."/>
            <person name="Garlena R.A."/>
            <person name="Russell D.A."/>
            <person name="Pope W.H."/>
            <person name="Jacobs-Sera D."/>
            <person name="Hatfull G.F."/>
        </authorList>
    </citation>
    <scope>NUCLEOTIDE SEQUENCE [LARGE SCALE GENOMIC DNA]</scope>
</reference>
<organism evidence="1 2">
    <name type="scientific">Streptomyces phage Paedore</name>
    <dbReference type="NCBI Taxonomy" id="2108134"/>
    <lineage>
        <taxon>Viruses</taxon>
        <taxon>Duplodnaviria</taxon>
        <taxon>Heunggongvirae</taxon>
        <taxon>Uroviricota</taxon>
        <taxon>Caudoviricetes</taxon>
        <taxon>Arquatrovirinae</taxon>
        <taxon>Arequatrovirus</taxon>
        <taxon>Arequatrovirus paedore</taxon>
    </lineage>
</organism>
<dbReference type="EMBL" id="MH001460">
    <property type="protein sequence ID" value="AVO22560.1"/>
    <property type="molecule type" value="Genomic_DNA"/>
</dbReference>
<sequence length="264" mass="30452">MSTLDRETLNEIAAQCLTRPSNAHFYDDRLFDTHGAMLSWSEQSNDLMEESNYLTALGLIKGAAGDDADAHIIDGSERHFACGYMRVLYVQVYESYEDYECDCEPTWEHEDECAHDEDDSYCQLFCRIDCDGEECLPEQEFTAAFKEAAELVSYLQGDGAILDDSDYFEREYDRWLKDVSDALDDAQREYVDDTAEEEAAIRELVEYGDRIGDTNEGSEGANWSLTKEIYADYRDTYFEEKAYEVYRWNVLGYNPDQLELDIAV</sequence>
<keyword evidence="2" id="KW-1185">Reference proteome</keyword>
<accession>A0A2P1JTT8</accession>
<protein>
    <submittedName>
        <fullName evidence="1">Uncharacterized protein</fullName>
    </submittedName>
</protein>
<evidence type="ECO:0000313" key="2">
    <source>
        <dbReference type="Proteomes" id="UP000240673"/>
    </source>
</evidence>
<evidence type="ECO:0000313" key="1">
    <source>
        <dbReference type="EMBL" id="AVO22560.1"/>
    </source>
</evidence>
<proteinExistence type="predicted"/>
<dbReference type="GeneID" id="64471880"/>